<feature type="region of interest" description="Disordered" evidence="1">
    <location>
        <begin position="154"/>
        <end position="189"/>
    </location>
</feature>
<accession>C4J197</accession>
<reference evidence="2" key="2">
    <citation type="submission" date="2012-06" db="EMBL/GenBank/DDBJ databases">
        <authorList>
            <person name="Yu Y."/>
            <person name="Currie J."/>
            <person name="Lomeli R."/>
            <person name="Angelova A."/>
            <person name="Collura K."/>
            <person name="Wissotski M."/>
            <person name="Campos D."/>
            <person name="Kudrna D."/>
            <person name="Golser W."/>
            <person name="Ashely E."/>
            <person name="Descour A."/>
            <person name="Fernandes J."/>
            <person name="Soderlund C."/>
            <person name="Walbot V."/>
        </authorList>
    </citation>
    <scope>NUCLEOTIDE SEQUENCE</scope>
    <source>
        <strain evidence="2">B73</strain>
    </source>
</reference>
<protein>
    <submittedName>
        <fullName evidence="2">Uncharacterized protein</fullName>
    </submittedName>
</protein>
<feature type="region of interest" description="Disordered" evidence="1">
    <location>
        <begin position="243"/>
        <end position="277"/>
    </location>
</feature>
<feature type="compositionally biased region" description="Low complexity" evidence="1">
    <location>
        <begin position="154"/>
        <end position="166"/>
    </location>
</feature>
<feature type="compositionally biased region" description="Gly residues" evidence="1">
    <location>
        <begin position="178"/>
        <end position="189"/>
    </location>
</feature>
<proteinExistence type="evidence at transcript level"/>
<evidence type="ECO:0000256" key="1">
    <source>
        <dbReference type="SAM" id="MobiDB-lite"/>
    </source>
</evidence>
<sequence>MVPEASVTHDDVDDALSTAACSSSSSCASPRRARWAGLALLKMRQTTQSAAAAPPPWELTLVGGGALAAQPWRWRPAGRRRYSCMTQSVRAPPPPRRRGQKTSVRLVPTGRLQRGDTTTVSFPDGLQTPAPAALAAPPPLRQHRVAGRWKKKCSPLASSAAPPAAAQVRNRYSRSGKGRGWSGGGGGDGWCTWCGGGEEEVRRVEAREVGVRDDARRERAGQRLAAEVVQQQLLVGGAEAEADGQARDGRAGAPLLQAPRAGPGLHRRRRRSTGSDQDSVLDLFGWLARDLPG</sequence>
<dbReference type="EMBL" id="BT084594">
    <property type="protein sequence ID" value="ACR34947.1"/>
    <property type="molecule type" value="mRNA"/>
</dbReference>
<reference evidence="2" key="1">
    <citation type="journal article" date="2009" name="PLoS Genet.">
        <title>Sequencing, mapping, and analysis of 27,455 maize full-length cDNAs.</title>
        <authorList>
            <person name="Soderlund C."/>
            <person name="Descour A."/>
            <person name="Kudrna D."/>
            <person name="Bomhoff M."/>
            <person name="Boyd L."/>
            <person name="Currie J."/>
            <person name="Angelova A."/>
            <person name="Collura K."/>
            <person name="Wissotski M."/>
            <person name="Ashley E."/>
            <person name="Morrow D."/>
            <person name="Fernandes J."/>
            <person name="Walbot V."/>
            <person name="Yu Y."/>
        </authorList>
    </citation>
    <scope>NUCLEOTIDE SEQUENCE</scope>
    <source>
        <strain evidence="2">B73</strain>
    </source>
</reference>
<dbReference type="AlphaFoldDB" id="C4J197"/>
<organism evidence="2">
    <name type="scientific">Zea mays</name>
    <name type="common">Maize</name>
    <dbReference type="NCBI Taxonomy" id="4577"/>
    <lineage>
        <taxon>Eukaryota</taxon>
        <taxon>Viridiplantae</taxon>
        <taxon>Streptophyta</taxon>
        <taxon>Embryophyta</taxon>
        <taxon>Tracheophyta</taxon>
        <taxon>Spermatophyta</taxon>
        <taxon>Magnoliopsida</taxon>
        <taxon>Liliopsida</taxon>
        <taxon>Poales</taxon>
        <taxon>Poaceae</taxon>
        <taxon>PACMAD clade</taxon>
        <taxon>Panicoideae</taxon>
        <taxon>Andropogonodae</taxon>
        <taxon>Andropogoneae</taxon>
        <taxon>Tripsacinae</taxon>
        <taxon>Zea</taxon>
    </lineage>
</organism>
<evidence type="ECO:0000313" key="2">
    <source>
        <dbReference type="EMBL" id="ACR34947.1"/>
    </source>
</evidence>
<feature type="region of interest" description="Disordered" evidence="1">
    <location>
        <begin position="114"/>
        <end position="135"/>
    </location>
</feature>
<name>C4J197_MAIZE</name>